<comment type="caution">
    <text evidence="2">The sequence shown here is derived from an EMBL/GenBank/DDBJ whole genome shotgun (WGS) entry which is preliminary data.</text>
</comment>
<evidence type="ECO:0000313" key="2">
    <source>
        <dbReference type="EMBL" id="GBO15249.1"/>
    </source>
</evidence>
<dbReference type="EMBL" id="BGPR01039313">
    <property type="protein sequence ID" value="GBO15243.1"/>
    <property type="molecule type" value="Genomic_DNA"/>
</dbReference>
<dbReference type="Proteomes" id="UP000499080">
    <property type="component" value="Unassembled WGS sequence"/>
</dbReference>
<reference evidence="2 3" key="1">
    <citation type="journal article" date="2019" name="Sci. Rep.">
        <title>Orb-weaving spider Araneus ventricosus genome elucidates the spidroin gene catalogue.</title>
        <authorList>
            <person name="Kono N."/>
            <person name="Nakamura H."/>
            <person name="Ohtoshi R."/>
            <person name="Moran D.A.P."/>
            <person name="Shinohara A."/>
            <person name="Yoshida Y."/>
            <person name="Fujiwara M."/>
            <person name="Mori M."/>
            <person name="Tomita M."/>
            <person name="Arakawa K."/>
        </authorList>
    </citation>
    <scope>NUCLEOTIDE SEQUENCE [LARGE SCALE GENOMIC DNA]</scope>
</reference>
<keyword evidence="3" id="KW-1185">Reference proteome</keyword>
<dbReference type="OrthoDB" id="6423818at2759"/>
<protein>
    <recommendedName>
        <fullName evidence="4">CCHC-type domain-containing protein</fullName>
    </recommendedName>
</protein>
<gene>
    <name evidence="2" type="ORF">AVEN_202766_1</name>
    <name evidence="1" type="ORF">AVEN_273355_1</name>
</gene>
<accession>A0A4Y2UQB7</accession>
<evidence type="ECO:0000313" key="3">
    <source>
        <dbReference type="Proteomes" id="UP000499080"/>
    </source>
</evidence>
<evidence type="ECO:0000313" key="1">
    <source>
        <dbReference type="EMBL" id="GBO15243.1"/>
    </source>
</evidence>
<proteinExistence type="predicted"/>
<organism evidence="2 3">
    <name type="scientific">Araneus ventricosus</name>
    <name type="common">Orbweaver spider</name>
    <name type="synonym">Epeira ventricosa</name>
    <dbReference type="NCBI Taxonomy" id="182803"/>
    <lineage>
        <taxon>Eukaryota</taxon>
        <taxon>Metazoa</taxon>
        <taxon>Ecdysozoa</taxon>
        <taxon>Arthropoda</taxon>
        <taxon>Chelicerata</taxon>
        <taxon>Arachnida</taxon>
        <taxon>Araneae</taxon>
        <taxon>Araneomorphae</taxon>
        <taxon>Entelegynae</taxon>
        <taxon>Araneoidea</taxon>
        <taxon>Araneidae</taxon>
        <taxon>Araneus</taxon>
    </lineage>
</organism>
<dbReference type="EMBL" id="BGPR01039315">
    <property type="protein sequence ID" value="GBO15249.1"/>
    <property type="molecule type" value="Genomic_DNA"/>
</dbReference>
<sequence>MVLQVQTTEMAQKLQEAINGHDQLKDICGARKPKERIPHIMVYDIEKCGEGVTREEEEQSFLEKVKKSNLLPEGEMKVLFRKKGSGNREHWVISMEPVLFKQIKGEKRIQFGFGSFRFREFLEPMKCFRCHKFGHGRKTCVVDKDLCSKCPGMHSFRECKSTAPVCRNCREFNRKSTNKVRVDHTATSEHCPIFLREKEQIKLKTNYGD</sequence>
<name>A0A4Y2UQB7_ARAVE</name>
<dbReference type="AlphaFoldDB" id="A0A4Y2UQB7"/>
<evidence type="ECO:0008006" key="4">
    <source>
        <dbReference type="Google" id="ProtNLM"/>
    </source>
</evidence>